<dbReference type="Pfam" id="PF08031">
    <property type="entry name" value="BBE"/>
    <property type="match status" value="1"/>
</dbReference>
<dbReference type="Pfam" id="PF01565">
    <property type="entry name" value="FAD_binding_4"/>
    <property type="match status" value="1"/>
</dbReference>
<dbReference type="InterPro" id="IPR006094">
    <property type="entry name" value="Oxid_FAD_bind_N"/>
</dbReference>
<dbReference type="EMBL" id="JBAWTH010000062">
    <property type="protein sequence ID" value="KAL2280937.1"/>
    <property type="molecule type" value="Genomic_DNA"/>
</dbReference>
<sequence length="578" mass="62124">MFQQALAGTQAQMVNCTSVIALLGAAWTAVSQTFGPQSRTCRCYPGDQCWPSATDWESFNQTLGGKLIRTVPIASPCHDTFPGVKYDAATCANIQANWVRPTLHDVTSHSPMAPIFANESCDPFTGRDAQCIIGSYVQYTVNATGAPDYMTTLDFARKRNVRLVIRNTGHDYLGKSTGAGAIALWTHHLKDMAVLDYSSTAYSGKAMKMGAGVQAAEAQAVANAAGLVVVAGDCPTVGIAGGYTQGGGTSPLGSKFGLAADQVLEWEVVTPDGKILTATPDQNSDLYWALTGGGGGTYGIVLSMTVKLHQDMSTGGATLSFTGSSDKFWDAVRMFLMNLPAIVDAGATVYWWVVPGNTFVMPQSYLPNGTAQDLERLLKPTLDALNQSGITYAFSSKNYPAFQDAFHTMNPEMNITELNTGGRLIPRSLVSSNGSAARLSRTINHVLHNNGTFIGVSENVGKSPTSNNSVHPYWRETVFLAVFGITYDEYNLTANYAAQQTVTNVLVPALAELTPNGATYLNEADFNEPNWQETFYGSNYPRLLSIKQKYDPYGILWGKTAVGSEGWDIAGDGRLCKL</sequence>
<evidence type="ECO:0000256" key="1">
    <source>
        <dbReference type="ARBA" id="ARBA00005466"/>
    </source>
</evidence>
<organism evidence="5 6">
    <name type="scientific">Diaporthe vaccinii</name>
    <dbReference type="NCBI Taxonomy" id="105482"/>
    <lineage>
        <taxon>Eukaryota</taxon>
        <taxon>Fungi</taxon>
        <taxon>Dikarya</taxon>
        <taxon>Ascomycota</taxon>
        <taxon>Pezizomycotina</taxon>
        <taxon>Sordariomycetes</taxon>
        <taxon>Sordariomycetidae</taxon>
        <taxon>Diaporthales</taxon>
        <taxon>Diaporthaceae</taxon>
        <taxon>Diaporthe</taxon>
        <taxon>Diaporthe eres species complex</taxon>
    </lineage>
</organism>
<comment type="similarity">
    <text evidence="1">Belongs to the oxygen-dependent FAD-linked oxidoreductase family.</text>
</comment>
<feature type="signal peptide" evidence="3">
    <location>
        <begin position="1"/>
        <end position="31"/>
    </location>
</feature>
<proteinExistence type="inferred from homology"/>
<evidence type="ECO:0000259" key="4">
    <source>
        <dbReference type="PROSITE" id="PS51387"/>
    </source>
</evidence>
<keyword evidence="6" id="KW-1185">Reference proteome</keyword>
<evidence type="ECO:0000256" key="3">
    <source>
        <dbReference type="SAM" id="SignalP"/>
    </source>
</evidence>
<dbReference type="PROSITE" id="PS51387">
    <property type="entry name" value="FAD_PCMH"/>
    <property type="match status" value="1"/>
</dbReference>
<dbReference type="Gene3D" id="3.30.465.10">
    <property type="match status" value="2"/>
</dbReference>
<comment type="caution">
    <text evidence="5">The sequence shown here is derived from an EMBL/GenBank/DDBJ whole genome shotgun (WGS) entry which is preliminary data.</text>
</comment>
<dbReference type="InterPro" id="IPR036318">
    <property type="entry name" value="FAD-bd_PCMH-like_sf"/>
</dbReference>
<feature type="chain" id="PRO_5046226461" description="FAD-binding PCMH-type domain-containing protein" evidence="3">
    <location>
        <begin position="32"/>
        <end position="578"/>
    </location>
</feature>
<accession>A0ABR4EER0</accession>
<name>A0ABR4EER0_9PEZI</name>
<evidence type="ECO:0000313" key="6">
    <source>
        <dbReference type="Proteomes" id="UP001600888"/>
    </source>
</evidence>
<protein>
    <recommendedName>
        <fullName evidence="4">FAD-binding PCMH-type domain-containing protein</fullName>
    </recommendedName>
</protein>
<dbReference type="InterPro" id="IPR050432">
    <property type="entry name" value="FAD-linked_Oxidoreductases_BP"/>
</dbReference>
<keyword evidence="3" id="KW-0732">Signal</keyword>
<reference evidence="5 6" key="1">
    <citation type="submission" date="2024-03" db="EMBL/GenBank/DDBJ databases">
        <title>A high-quality draft genome sequence of Diaporthe vaccinii, a causative agent of upright dieback and viscid rot disease in cranberry plants.</title>
        <authorList>
            <person name="Sarrasin M."/>
            <person name="Lang B.F."/>
            <person name="Burger G."/>
        </authorList>
    </citation>
    <scope>NUCLEOTIDE SEQUENCE [LARGE SCALE GENOMIC DNA]</scope>
    <source>
        <strain evidence="5 6">IS7</strain>
    </source>
</reference>
<evidence type="ECO:0000256" key="2">
    <source>
        <dbReference type="ARBA" id="ARBA00023002"/>
    </source>
</evidence>
<dbReference type="InterPro" id="IPR016166">
    <property type="entry name" value="FAD-bd_PCMH"/>
</dbReference>
<dbReference type="InterPro" id="IPR016169">
    <property type="entry name" value="FAD-bd_PCMH_sub2"/>
</dbReference>
<dbReference type="SUPFAM" id="SSF56176">
    <property type="entry name" value="FAD-binding/transporter-associated domain-like"/>
    <property type="match status" value="1"/>
</dbReference>
<dbReference type="PANTHER" id="PTHR13878">
    <property type="entry name" value="GULONOLACTONE OXIDASE"/>
    <property type="match status" value="1"/>
</dbReference>
<gene>
    <name evidence="5" type="ORF">FJTKL_12242</name>
</gene>
<evidence type="ECO:0000313" key="5">
    <source>
        <dbReference type="EMBL" id="KAL2280937.1"/>
    </source>
</evidence>
<dbReference type="Proteomes" id="UP001600888">
    <property type="component" value="Unassembled WGS sequence"/>
</dbReference>
<dbReference type="InterPro" id="IPR012951">
    <property type="entry name" value="BBE"/>
</dbReference>
<dbReference type="PANTHER" id="PTHR13878:SF91">
    <property type="entry name" value="FAD BINDING DOMAIN PROTEIN (AFU_ORTHOLOGUE AFUA_6G12070)-RELATED"/>
    <property type="match status" value="1"/>
</dbReference>
<keyword evidence="2" id="KW-0560">Oxidoreductase</keyword>
<feature type="domain" description="FAD-binding PCMH-type" evidence="4">
    <location>
        <begin position="132"/>
        <end position="311"/>
    </location>
</feature>